<keyword evidence="4 9" id="KW-0812">Transmembrane</keyword>
<organism evidence="11 12">
    <name type="scientific">Pythium oligandrum</name>
    <name type="common">Mycoparasitic fungus</name>
    <dbReference type="NCBI Taxonomy" id="41045"/>
    <lineage>
        <taxon>Eukaryota</taxon>
        <taxon>Sar</taxon>
        <taxon>Stramenopiles</taxon>
        <taxon>Oomycota</taxon>
        <taxon>Peronosporomycetes</taxon>
        <taxon>Pythiales</taxon>
        <taxon>Pythiaceae</taxon>
        <taxon>Pythium</taxon>
    </lineage>
</organism>
<feature type="transmembrane region" description="Helical" evidence="9">
    <location>
        <begin position="381"/>
        <end position="402"/>
    </location>
</feature>
<feature type="transmembrane region" description="Helical" evidence="9">
    <location>
        <begin position="516"/>
        <end position="537"/>
    </location>
</feature>
<evidence type="ECO:0000313" key="11">
    <source>
        <dbReference type="EMBL" id="TMW64529.1"/>
    </source>
</evidence>
<keyword evidence="7 9" id="KW-1133">Transmembrane helix</keyword>
<dbReference type="PANTHER" id="PTHR48042">
    <property type="entry name" value="ABC TRANSPORTER G FAMILY MEMBER 11"/>
    <property type="match status" value="1"/>
</dbReference>
<dbReference type="SMART" id="SM00382">
    <property type="entry name" value="AAA"/>
    <property type="match status" value="1"/>
</dbReference>
<dbReference type="GO" id="GO:0140359">
    <property type="term" value="F:ABC-type transporter activity"/>
    <property type="evidence" value="ECO:0007669"/>
    <property type="project" value="InterPro"/>
</dbReference>
<dbReference type="AlphaFoldDB" id="A0A8K1FKT5"/>
<keyword evidence="8 9" id="KW-0472">Membrane</keyword>
<keyword evidence="6" id="KW-0067">ATP-binding</keyword>
<proteinExistence type="inferred from homology"/>
<name>A0A8K1FKT5_PYTOL</name>
<comment type="subcellular location">
    <subcellularLocation>
        <location evidence="1">Membrane</location>
        <topology evidence="1">Multi-pass membrane protein</topology>
    </subcellularLocation>
</comment>
<dbReference type="InterPro" id="IPR027417">
    <property type="entry name" value="P-loop_NTPase"/>
</dbReference>
<evidence type="ECO:0000256" key="9">
    <source>
        <dbReference type="SAM" id="Phobius"/>
    </source>
</evidence>
<dbReference type="Proteomes" id="UP000794436">
    <property type="component" value="Unassembled WGS sequence"/>
</dbReference>
<sequence>MGKTRAETAYVAPCSDSKQQAESAVAPALRRTAEGLGKPPLLCTLSWSDVSYNVSVKKRFGFGRKTKKAILKNVSGRCAPGELTAVMGPSGCGKTTLLDILADRICTGERSGIIESNGVKRQPQAFRSVASYVAQEEALLGCFTVRETLQMAAQLTLPHAKLVKSVLNPLIDHVIQEMGLWSCEKTYVGDVFYKGISGGQKRRLSIAIELLSNPSVLLLDEPTSGLDSAATYKLIQLIGHLCQEGRTVICTIHQPSSLVYNMFTNIMILAKGETVYFGPRRNMIPHFAAQGYECPPYSNPSEYFNGLVNADFEGHGDIPKLVSSYSSSLERQDVLLLIDQDRRQAAERGVKKAPRYLKPSAFQQFIFILLRNLRKNIRNPGIYAVRLAMYIILAAMVGTMFLRTNDRISDQDTVILLFGVHAFFVFNTVAVVPFFIEERAVFLRERGNSSLNVVSYVLANYFAAIPGIFILALFASVIVVYLAGLKAFGYYLLNMFLSMLAAESVMHVLGTMVNDGIIGIALGASLFGMFALVEGFMIPRAAIPTYWRWMHYLALHSYAFKTFLHMEFVDGVDDPTKIPFEVTRLGVEDVNVGENMATLAGYSLILEVVFALILYKVHTGRR</sequence>
<keyword evidence="3" id="KW-0813">Transport</keyword>
<comment type="caution">
    <text evidence="11">The sequence shown here is derived from an EMBL/GenBank/DDBJ whole genome shotgun (WGS) entry which is preliminary data.</text>
</comment>
<dbReference type="PROSITE" id="PS00211">
    <property type="entry name" value="ABC_TRANSPORTER_1"/>
    <property type="match status" value="1"/>
</dbReference>
<dbReference type="PROSITE" id="PS50893">
    <property type="entry name" value="ABC_TRANSPORTER_2"/>
    <property type="match status" value="1"/>
</dbReference>
<accession>A0A8K1FKT5</accession>
<evidence type="ECO:0000256" key="1">
    <source>
        <dbReference type="ARBA" id="ARBA00004141"/>
    </source>
</evidence>
<keyword evidence="12" id="KW-1185">Reference proteome</keyword>
<dbReference type="InterPro" id="IPR003439">
    <property type="entry name" value="ABC_transporter-like_ATP-bd"/>
</dbReference>
<keyword evidence="5" id="KW-0547">Nucleotide-binding</keyword>
<dbReference type="Pfam" id="PF01061">
    <property type="entry name" value="ABC2_membrane"/>
    <property type="match status" value="1"/>
</dbReference>
<dbReference type="GO" id="GO:0005524">
    <property type="term" value="F:ATP binding"/>
    <property type="evidence" value="ECO:0007669"/>
    <property type="project" value="UniProtKB-KW"/>
</dbReference>
<dbReference type="InterPro" id="IPR017871">
    <property type="entry name" value="ABC_transporter-like_CS"/>
</dbReference>
<comment type="similarity">
    <text evidence="2">Belongs to the ABC transporter superfamily. ABCG family. Eye pigment precursor importer (TC 3.A.1.204) subfamily.</text>
</comment>
<evidence type="ECO:0000256" key="8">
    <source>
        <dbReference type="ARBA" id="ARBA00023136"/>
    </source>
</evidence>
<feature type="transmembrane region" description="Helical" evidence="9">
    <location>
        <begin position="456"/>
        <end position="483"/>
    </location>
</feature>
<dbReference type="InterPro" id="IPR043926">
    <property type="entry name" value="ABCG_dom"/>
</dbReference>
<dbReference type="Pfam" id="PF19055">
    <property type="entry name" value="ABC2_membrane_7"/>
    <property type="match status" value="1"/>
</dbReference>
<evidence type="ECO:0000256" key="7">
    <source>
        <dbReference type="ARBA" id="ARBA00022989"/>
    </source>
</evidence>
<dbReference type="CDD" id="cd03213">
    <property type="entry name" value="ABCG_EPDR"/>
    <property type="match status" value="1"/>
</dbReference>
<dbReference type="InterPro" id="IPR013525">
    <property type="entry name" value="ABC2_TM"/>
</dbReference>
<dbReference type="SUPFAM" id="SSF52540">
    <property type="entry name" value="P-loop containing nucleoside triphosphate hydrolases"/>
    <property type="match status" value="1"/>
</dbReference>
<protein>
    <recommendedName>
        <fullName evidence="10">ABC transporter domain-containing protein</fullName>
    </recommendedName>
</protein>
<evidence type="ECO:0000313" key="12">
    <source>
        <dbReference type="Proteomes" id="UP000794436"/>
    </source>
</evidence>
<evidence type="ECO:0000259" key="10">
    <source>
        <dbReference type="PROSITE" id="PS50893"/>
    </source>
</evidence>
<feature type="transmembrane region" description="Helical" evidence="9">
    <location>
        <begin position="490"/>
        <end position="510"/>
    </location>
</feature>
<dbReference type="Pfam" id="PF00005">
    <property type="entry name" value="ABC_tran"/>
    <property type="match status" value="1"/>
</dbReference>
<reference evidence="11" key="1">
    <citation type="submission" date="2019-03" db="EMBL/GenBank/DDBJ databases">
        <title>Long read genome sequence of the mycoparasitic Pythium oligandrum ATCC 38472 isolated from sugarbeet rhizosphere.</title>
        <authorList>
            <person name="Gaulin E."/>
        </authorList>
    </citation>
    <scope>NUCLEOTIDE SEQUENCE</scope>
    <source>
        <strain evidence="11">ATCC 38472_TT</strain>
    </source>
</reference>
<evidence type="ECO:0000256" key="6">
    <source>
        <dbReference type="ARBA" id="ARBA00022840"/>
    </source>
</evidence>
<dbReference type="Gene3D" id="3.40.50.300">
    <property type="entry name" value="P-loop containing nucleotide triphosphate hydrolases"/>
    <property type="match status" value="1"/>
</dbReference>
<evidence type="ECO:0000256" key="4">
    <source>
        <dbReference type="ARBA" id="ARBA00022692"/>
    </source>
</evidence>
<dbReference type="InterPro" id="IPR003593">
    <property type="entry name" value="AAA+_ATPase"/>
</dbReference>
<feature type="transmembrane region" description="Helical" evidence="9">
    <location>
        <begin position="599"/>
        <end position="617"/>
    </location>
</feature>
<dbReference type="EMBL" id="SPLM01000039">
    <property type="protein sequence ID" value="TMW64529.1"/>
    <property type="molecule type" value="Genomic_DNA"/>
</dbReference>
<dbReference type="GO" id="GO:0016020">
    <property type="term" value="C:membrane"/>
    <property type="evidence" value="ECO:0007669"/>
    <property type="project" value="UniProtKB-SubCell"/>
</dbReference>
<dbReference type="GO" id="GO:0016887">
    <property type="term" value="F:ATP hydrolysis activity"/>
    <property type="evidence" value="ECO:0007669"/>
    <property type="project" value="InterPro"/>
</dbReference>
<gene>
    <name evidence="11" type="ORF">Poli38472_011409</name>
</gene>
<dbReference type="PANTHER" id="PTHR48042:SF11">
    <property type="entry name" value="ABC TRANSPORTER G FAMILY MEMBER 11"/>
    <property type="match status" value="1"/>
</dbReference>
<evidence type="ECO:0000256" key="5">
    <source>
        <dbReference type="ARBA" id="ARBA00022741"/>
    </source>
</evidence>
<evidence type="ECO:0000256" key="2">
    <source>
        <dbReference type="ARBA" id="ARBA00005814"/>
    </source>
</evidence>
<evidence type="ECO:0000256" key="3">
    <source>
        <dbReference type="ARBA" id="ARBA00022448"/>
    </source>
</evidence>
<dbReference type="InterPro" id="IPR052215">
    <property type="entry name" value="Plant_ABCG"/>
</dbReference>
<dbReference type="OrthoDB" id="66620at2759"/>
<feature type="transmembrane region" description="Helical" evidence="9">
    <location>
        <begin position="414"/>
        <end position="436"/>
    </location>
</feature>
<feature type="domain" description="ABC transporter" evidence="10">
    <location>
        <begin position="45"/>
        <end position="296"/>
    </location>
</feature>